<feature type="region of interest" description="Disordered" evidence="4">
    <location>
        <begin position="242"/>
        <end position="300"/>
    </location>
</feature>
<dbReference type="CDD" id="cd00590">
    <property type="entry name" value="RRM_SF"/>
    <property type="match status" value="1"/>
</dbReference>
<dbReference type="InterPro" id="IPR000504">
    <property type="entry name" value="RRM_dom"/>
</dbReference>
<keyword evidence="2" id="KW-0539">Nucleus</keyword>
<keyword evidence="3" id="KW-0694">RNA-binding</keyword>
<dbReference type="Pfam" id="PF00076">
    <property type="entry name" value="RRM_1"/>
    <property type="match status" value="1"/>
</dbReference>
<evidence type="ECO:0000256" key="1">
    <source>
        <dbReference type="ARBA" id="ARBA00004123"/>
    </source>
</evidence>
<dbReference type="InterPro" id="IPR035979">
    <property type="entry name" value="RBD_domain_sf"/>
</dbReference>
<protein>
    <recommendedName>
        <fullName evidence="5">RRM domain-containing protein</fullName>
    </recommendedName>
</protein>
<sequence>MNDDVTGQRYGYGFVNFADPSAVYKAIEDNDHLINGHLVAVRKSELKVRWLDQEHFQTNRLYVYLIPKNVSLDALATFFGEYGKVISCRIERDKHYGCVYFQSEKTVDDILAAHGNWINFRGRVMLEISKHKIKRHLINASRSGQGGDSGARESSGLRDGNRRVVQNQLWQPHGSHRNVYGSGGEGAMVPSIALPNSTRYGSYYASPTMYGPQYGIPSHYGYDIAAHAGRYGGQNVVGRAGVSTQGASGSGGSSNARQDDNSNSLFSYQMVTQGASRSGGPSNASKDDNPESLGKFSIIK</sequence>
<dbReference type="SMART" id="SM00360">
    <property type="entry name" value="RRM"/>
    <property type="match status" value="1"/>
</dbReference>
<evidence type="ECO:0000256" key="4">
    <source>
        <dbReference type="SAM" id="MobiDB-lite"/>
    </source>
</evidence>
<feature type="domain" description="RRM" evidence="5">
    <location>
        <begin position="59"/>
        <end position="125"/>
    </location>
</feature>
<organism evidence="6 7">
    <name type="scientific">Stylosanthes scabra</name>
    <dbReference type="NCBI Taxonomy" id="79078"/>
    <lineage>
        <taxon>Eukaryota</taxon>
        <taxon>Viridiplantae</taxon>
        <taxon>Streptophyta</taxon>
        <taxon>Embryophyta</taxon>
        <taxon>Tracheophyta</taxon>
        <taxon>Spermatophyta</taxon>
        <taxon>Magnoliopsida</taxon>
        <taxon>eudicotyledons</taxon>
        <taxon>Gunneridae</taxon>
        <taxon>Pentapetalae</taxon>
        <taxon>rosids</taxon>
        <taxon>fabids</taxon>
        <taxon>Fabales</taxon>
        <taxon>Fabaceae</taxon>
        <taxon>Papilionoideae</taxon>
        <taxon>50 kb inversion clade</taxon>
        <taxon>dalbergioids sensu lato</taxon>
        <taxon>Dalbergieae</taxon>
        <taxon>Pterocarpus clade</taxon>
        <taxon>Stylosanthes</taxon>
    </lineage>
</organism>
<proteinExistence type="predicted"/>
<dbReference type="PANTHER" id="PTHR48033">
    <property type="entry name" value="RNA-BINDING (RRM/RBD/RNP MOTIFS) FAMILY PROTEIN"/>
    <property type="match status" value="1"/>
</dbReference>
<evidence type="ECO:0000256" key="3">
    <source>
        <dbReference type="PROSITE-ProRule" id="PRU00176"/>
    </source>
</evidence>
<keyword evidence="7" id="KW-1185">Reference proteome</keyword>
<feature type="domain" description="RRM" evidence="5">
    <location>
        <begin position="1"/>
        <end position="53"/>
    </location>
</feature>
<name>A0ABU6VB74_9FABA</name>
<evidence type="ECO:0000259" key="5">
    <source>
        <dbReference type="PROSITE" id="PS50102"/>
    </source>
</evidence>
<dbReference type="Proteomes" id="UP001341840">
    <property type="component" value="Unassembled WGS sequence"/>
</dbReference>
<gene>
    <name evidence="6" type="ORF">PIB30_032000</name>
</gene>
<reference evidence="6 7" key="1">
    <citation type="journal article" date="2023" name="Plants (Basel)">
        <title>Bridging the Gap: Combining Genomics and Transcriptomics Approaches to Understand Stylosanthes scabra, an Orphan Legume from the Brazilian Caatinga.</title>
        <authorList>
            <person name="Ferreira-Neto J.R.C."/>
            <person name="da Silva M.D."/>
            <person name="Binneck E."/>
            <person name="de Melo N.F."/>
            <person name="da Silva R.H."/>
            <person name="de Melo A.L.T.M."/>
            <person name="Pandolfi V."/>
            <person name="Bustamante F.O."/>
            <person name="Brasileiro-Vidal A.C."/>
            <person name="Benko-Iseppon A.M."/>
        </authorList>
    </citation>
    <scope>NUCLEOTIDE SEQUENCE [LARGE SCALE GENOMIC DNA]</scope>
    <source>
        <tissue evidence="6">Leaves</tissue>
    </source>
</reference>
<comment type="subcellular location">
    <subcellularLocation>
        <location evidence="1">Nucleus</location>
    </subcellularLocation>
</comment>
<evidence type="ECO:0000313" key="7">
    <source>
        <dbReference type="Proteomes" id="UP001341840"/>
    </source>
</evidence>
<evidence type="ECO:0000256" key="2">
    <source>
        <dbReference type="ARBA" id="ARBA00023242"/>
    </source>
</evidence>
<accession>A0ABU6VB74</accession>
<evidence type="ECO:0000313" key="6">
    <source>
        <dbReference type="EMBL" id="MED6170541.1"/>
    </source>
</evidence>
<feature type="compositionally biased region" description="Polar residues" evidence="4">
    <location>
        <begin position="261"/>
        <end position="284"/>
    </location>
</feature>
<feature type="region of interest" description="Disordered" evidence="4">
    <location>
        <begin position="139"/>
        <end position="160"/>
    </location>
</feature>
<dbReference type="Gene3D" id="3.30.70.330">
    <property type="match status" value="2"/>
</dbReference>
<dbReference type="PROSITE" id="PS50102">
    <property type="entry name" value="RRM"/>
    <property type="match status" value="2"/>
</dbReference>
<dbReference type="SUPFAM" id="SSF54928">
    <property type="entry name" value="RNA-binding domain, RBD"/>
    <property type="match status" value="2"/>
</dbReference>
<dbReference type="EMBL" id="JASCZI010151174">
    <property type="protein sequence ID" value="MED6170541.1"/>
    <property type="molecule type" value="Genomic_DNA"/>
</dbReference>
<dbReference type="PANTHER" id="PTHR48033:SF10">
    <property type="entry name" value="RNA-BINDING PROTEIN SQUID"/>
    <property type="match status" value="1"/>
</dbReference>
<comment type="caution">
    <text evidence="6">The sequence shown here is derived from an EMBL/GenBank/DDBJ whole genome shotgun (WGS) entry which is preliminary data.</text>
</comment>
<dbReference type="InterPro" id="IPR012677">
    <property type="entry name" value="Nucleotide-bd_a/b_plait_sf"/>
</dbReference>